<dbReference type="EMBL" id="FAVB01000007">
    <property type="protein sequence ID" value="CUU90082.1"/>
    <property type="molecule type" value="Genomic_DNA"/>
</dbReference>
<dbReference type="Gene3D" id="3.20.20.450">
    <property type="entry name" value="EAL domain"/>
    <property type="match status" value="1"/>
</dbReference>
<accession>A0A0S4SUC2</accession>
<name>A0A0S4SUC2_CAMHY</name>
<organism evidence="1 2">
    <name type="scientific">Campylobacter hyointestinalis subsp. hyointestinalis</name>
    <dbReference type="NCBI Taxonomy" id="91352"/>
    <lineage>
        <taxon>Bacteria</taxon>
        <taxon>Pseudomonadati</taxon>
        <taxon>Campylobacterota</taxon>
        <taxon>Epsilonproteobacteria</taxon>
        <taxon>Campylobacterales</taxon>
        <taxon>Campylobacteraceae</taxon>
        <taxon>Campylobacter</taxon>
    </lineage>
</organism>
<dbReference type="RefSeq" id="WP_059435514.1">
    <property type="nucleotide sequence ID" value="NZ_FAVB01000007.1"/>
</dbReference>
<dbReference type="AlphaFoldDB" id="A0A0S4SUC2"/>
<protein>
    <submittedName>
        <fullName evidence="1">Predicted signal transduction protein containing sensor and EAL domains</fullName>
    </submittedName>
</protein>
<proteinExistence type="predicted"/>
<evidence type="ECO:0000313" key="2">
    <source>
        <dbReference type="Proteomes" id="UP000052237"/>
    </source>
</evidence>
<gene>
    <name evidence="1" type="ORF">ERS686654_02070</name>
</gene>
<comment type="caution">
    <text evidence="1">The sequence shown here is derived from an EMBL/GenBank/DDBJ whole genome shotgun (WGS) entry which is preliminary data.</text>
</comment>
<dbReference type="Proteomes" id="UP000052237">
    <property type="component" value="Unassembled WGS sequence"/>
</dbReference>
<reference evidence="1 2" key="1">
    <citation type="submission" date="2015-11" db="EMBL/GenBank/DDBJ databases">
        <authorList>
            <consortium name="Pathogen Informatics"/>
        </authorList>
    </citation>
    <scope>NUCLEOTIDE SEQUENCE [LARGE SCALE GENOMIC DNA]</scope>
    <source>
        <strain evidence="1 2">006A-0059</strain>
    </source>
</reference>
<evidence type="ECO:0000313" key="1">
    <source>
        <dbReference type="EMBL" id="CUU90082.1"/>
    </source>
</evidence>
<keyword evidence="2" id="KW-1185">Reference proteome</keyword>
<dbReference type="InterPro" id="IPR035919">
    <property type="entry name" value="EAL_sf"/>
</dbReference>
<sequence>MSFLTRQIPISYVMQPIIATRNNELSFFEILGRLHKKNGQILAVSPDVAAKYTNKLCLHQGQDKLIDGLKYLNSFAKSIGKETIIEYIENIKLYDAIKHIEVDYLQGYYLGRPQSLVMHTITIKEKYEK</sequence>
<dbReference type="SUPFAM" id="SSF141868">
    <property type="entry name" value="EAL domain-like"/>
    <property type="match status" value="1"/>
</dbReference>